<sequence>MKFLILLVVLSIICLVFLVFEVTKLEKSERCSFANCFNFTKCLDGNLRIYIYPDLPNSPQSKIYSDILTVLRRSVYFTEDASEACLFILSVDTVDRDRISEDYVKDLNSLISSLPKNVWNNGLNHLIFNFYSGTFPSYSSNDLGFNPGKAMIAWTSSSRQHFRADFDISIPLFHKEHPLLSNEEIGLNSTDFQNHDKYLASFKGKRYVYGIGSETRDILHYLHNNNSVIIASTCRHNSDWKKYEDERCEEDNAQYDRWDYNQLMDNSTFLFNSKRKTFSFLESLKHSCIPVIFSDDWFYLLKILLIGVKFQSQGMKKIFYLLIYDYLSNIPKERILKMRYSTQLVYQKYFASIERIVLTSIKQVFERIRRHVGLPSQQNWLCY</sequence>
<dbReference type="InterPro" id="IPR004263">
    <property type="entry name" value="Exostosin"/>
</dbReference>
<evidence type="ECO:0000313" key="5">
    <source>
        <dbReference type="Proteomes" id="UP000580250"/>
    </source>
</evidence>
<feature type="chain" id="PRO_5028244475" description="Exostosin GT47 domain-containing protein" evidence="2">
    <location>
        <begin position="19"/>
        <end position="383"/>
    </location>
</feature>
<evidence type="ECO:0000259" key="3">
    <source>
        <dbReference type="Pfam" id="PF03016"/>
    </source>
</evidence>
<dbReference type="GO" id="GO:0015012">
    <property type="term" value="P:heparan sulfate proteoglycan biosynthetic process"/>
    <property type="evidence" value="ECO:0007669"/>
    <property type="project" value="UniProtKB-ARBA"/>
</dbReference>
<evidence type="ECO:0000313" key="4">
    <source>
        <dbReference type="EMBL" id="CAD2207160.1"/>
    </source>
</evidence>
<keyword evidence="2" id="KW-0732">Signal</keyword>
<dbReference type="PANTHER" id="PTHR11062:SF129">
    <property type="entry name" value="EXOSTOSIN-1"/>
    <property type="match status" value="1"/>
</dbReference>
<dbReference type="GO" id="GO:0008375">
    <property type="term" value="F:acetylglucosaminyltransferase activity"/>
    <property type="evidence" value="ECO:0007669"/>
    <property type="project" value="TreeGrafter"/>
</dbReference>
<reference evidence="4 5" key="1">
    <citation type="submission" date="2020-08" db="EMBL/GenBank/DDBJ databases">
        <authorList>
            <person name="Koutsovoulos G."/>
            <person name="Danchin GJ E."/>
        </authorList>
    </citation>
    <scope>NUCLEOTIDE SEQUENCE [LARGE SCALE GENOMIC DNA]</scope>
</reference>
<dbReference type="PANTHER" id="PTHR11062">
    <property type="entry name" value="EXOSTOSIN HEPARAN SULFATE GLYCOSYLTRANSFERASE -RELATED"/>
    <property type="match status" value="1"/>
</dbReference>
<accession>A0A6V7Y652</accession>
<dbReference type="Pfam" id="PF03016">
    <property type="entry name" value="Exostosin_GT47"/>
    <property type="match status" value="1"/>
</dbReference>
<dbReference type="Proteomes" id="UP000580250">
    <property type="component" value="Unassembled WGS sequence"/>
</dbReference>
<dbReference type="OrthoDB" id="1924787at2759"/>
<evidence type="ECO:0000256" key="1">
    <source>
        <dbReference type="ARBA" id="ARBA00010271"/>
    </source>
</evidence>
<proteinExistence type="inferred from homology"/>
<comment type="caution">
    <text evidence="4">The sequence shown here is derived from an EMBL/GenBank/DDBJ whole genome shotgun (WGS) entry which is preliminary data.</text>
</comment>
<protein>
    <recommendedName>
        <fullName evidence="3">Exostosin GT47 domain-containing protein</fullName>
    </recommendedName>
</protein>
<comment type="similarity">
    <text evidence="1">Belongs to the glycosyltransferase 47 family.</text>
</comment>
<feature type="signal peptide" evidence="2">
    <location>
        <begin position="1"/>
        <end position="18"/>
    </location>
</feature>
<evidence type="ECO:0000256" key="2">
    <source>
        <dbReference type="SAM" id="SignalP"/>
    </source>
</evidence>
<dbReference type="GO" id="GO:0005794">
    <property type="term" value="C:Golgi apparatus"/>
    <property type="evidence" value="ECO:0007669"/>
    <property type="project" value="TreeGrafter"/>
</dbReference>
<dbReference type="AlphaFoldDB" id="A0A6V7Y652"/>
<name>A0A6V7Y652_MELEN</name>
<dbReference type="EMBL" id="CAJEWN010003287">
    <property type="protein sequence ID" value="CAD2207160.1"/>
    <property type="molecule type" value="Genomic_DNA"/>
</dbReference>
<gene>
    <name evidence="4" type="ORF">MENT_LOCUS61075</name>
</gene>
<dbReference type="InterPro" id="IPR040911">
    <property type="entry name" value="Exostosin_GT47"/>
</dbReference>
<feature type="domain" description="Exostosin GT47" evidence="3">
    <location>
        <begin position="46"/>
        <end position="297"/>
    </location>
</feature>
<organism evidence="4 5">
    <name type="scientific">Meloidogyne enterolobii</name>
    <name type="common">Root-knot nematode worm</name>
    <name type="synonym">Meloidogyne mayaguensis</name>
    <dbReference type="NCBI Taxonomy" id="390850"/>
    <lineage>
        <taxon>Eukaryota</taxon>
        <taxon>Metazoa</taxon>
        <taxon>Ecdysozoa</taxon>
        <taxon>Nematoda</taxon>
        <taxon>Chromadorea</taxon>
        <taxon>Rhabditida</taxon>
        <taxon>Tylenchina</taxon>
        <taxon>Tylenchomorpha</taxon>
        <taxon>Tylenchoidea</taxon>
        <taxon>Meloidogynidae</taxon>
        <taxon>Meloidogyninae</taxon>
        <taxon>Meloidogyne</taxon>
    </lineage>
</organism>
<dbReference type="GO" id="GO:0015020">
    <property type="term" value="F:glucuronosyltransferase activity"/>
    <property type="evidence" value="ECO:0007669"/>
    <property type="project" value="TreeGrafter"/>
</dbReference>